<gene>
    <name evidence="2" type="ORF">BU26DRAFT_507634</name>
</gene>
<sequence length="179" mass="19707">MAHNRALRFLIPRYSLGIVSWATSGHQFPHAPAHSLASRTPEALHGHSAATGFHPPVPGEGAIGLLLVGRRTARDPRTKPLREEWIQLVLRTSVSGPTGSLRFVKLPPARPSAGANRNPPHAKRLTEIGMPRGKRITPAAGWRGKGRSRPGSSSTLLQPYRIMPSRRSYERRHLIWGLL</sequence>
<evidence type="ECO:0000256" key="1">
    <source>
        <dbReference type="SAM" id="MobiDB-lite"/>
    </source>
</evidence>
<proteinExistence type="predicted"/>
<dbReference type="AlphaFoldDB" id="A0A6A6I8X8"/>
<name>A0A6A6I8X8_9PLEO</name>
<reference evidence="2" key="1">
    <citation type="journal article" date="2020" name="Stud. Mycol.">
        <title>101 Dothideomycetes genomes: a test case for predicting lifestyles and emergence of pathogens.</title>
        <authorList>
            <person name="Haridas S."/>
            <person name="Albert R."/>
            <person name="Binder M."/>
            <person name="Bloem J."/>
            <person name="Labutti K."/>
            <person name="Salamov A."/>
            <person name="Andreopoulos B."/>
            <person name="Baker S."/>
            <person name="Barry K."/>
            <person name="Bills G."/>
            <person name="Bluhm B."/>
            <person name="Cannon C."/>
            <person name="Castanera R."/>
            <person name="Culley D."/>
            <person name="Daum C."/>
            <person name="Ezra D."/>
            <person name="Gonzalez J."/>
            <person name="Henrissat B."/>
            <person name="Kuo A."/>
            <person name="Liang C."/>
            <person name="Lipzen A."/>
            <person name="Lutzoni F."/>
            <person name="Magnuson J."/>
            <person name="Mondo S."/>
            <person name="Nolan M."/>
            <person name="Ohm R."/>
            <person name="Pangilinan J."/>
            <person name="Park H.-J."/>
            <person name="Ramirez L."/>
            <person name="Alfaro M."/>
            <person name="Sun H."/>
            <person name="Tritt A."/>
            <person name="Yoshinaga Y."/>
            <person name="Zwiers L.-H."/>
            <person name="Turgeon B."/>
            <person name="Goodwin S."/>
            <person name="Spatafora J."/>
            <person name="Crous P."/>
            <person name="Grigoriev I."/>
        </authorList>
    </citation>
    <scope>NUCLEOTIDE SEQUENCE</scope>
    <source>
        <strain evidence="2">CBS 122368</strain>
    </source>
</reference>
<dbReference type="Proteomes" id="UP000800094">
    <property type="component" value="Unassembled WGS sequence"/>
</dbReference>
<feature type="region of interest" description="Disordered" evidence="1">
    <location>
        <begin position="101"/>
        <end position="157"/>
    </location>
</feature>
<dbReference type="EMBL" id="ML987199">
    <property type="protein sequence ID" value="KAF2245973.1"/>
    <property type="molecule type" value="Genomic_DNA"/>
</dbReference>
<protein>
    <submittedName>
        <fullName evidence="2">Uncharacterized protein</fullName>
    </submittedName>
</protein>
<dbReference type="GeneID" id="54580342"/>
<dbReference type="RefSeq" id="XP_033680977.1">
    <property type="nucleotide sequence ID" value="XM_033827012.1"/>
</dbReference>
<keyword evidence="3" id="KW-1185">Reference proteome</keyword>
<organism evidence="2 3">
    <name type="scientific">Trematosphaeria pertusa</name>
    <dbReference type="NCBI Taxonomy" id="390896"/>
    <lineage>
        <taxon>Eukaryota</taxon>
        <taxon>Fungi</taxon>
        <taxon>Dikarya</taxon>
        <taxon>Ascomycota</taxon>
        <taxon>Pezizomycotina</taxon>
        <taxon>Dothideomycetes</taxon>
        <taxon>Pleosporomycetidae</taxon>
        <taxon>Pleosporales</taxon>
        <taxon>Massarineae</taxon>
        <taxon>Trematosphaeriaceae</taxon>
        <taxon>Trematosphaeria</taxon>
    </lineage>
</organism>
<evidence type="ECO:0000313" key="3">
    <source>
        <dbReference type="Proteomes" id="UP000800094"/>
    </source>
</evidence>
<accession>A0A6A6I8X8</accession>
<evidence type="ECO:0000313" key="2">
    <source>
        <dbReference type="EMBL" id="KAF2245973.1"/>
    </source>
</evidence>